<proteinExistence type="predicted"/>
<sequence length="34" mass="3732">MGIRASVELLRNGQIADGKGERKTKEASNEWGTE</sequence>
<name>A0AAD6PW22_9ROSI</name>
<dbReference type="EMBL" id="JAQIZT010000016">
    <property type="protein sequence ID" value="KAJ6968765.1"/>
    <property type="molecule type" value="Genomic_DNA"/>
</dbReference>
<gene>
    <name evidence="2" type="ORF">NC653_036667</name>
</gene>
<evidence type="ECO:0000313" key="2">
    <source>
        <dbReference type="EMBL" id="KAJ6968765.1"/>
    </source>
</evidence>
<organism evidence="2 3">
    <name type="scientific">Populus alba x Populus x berolinensis</name>
    <dbReference type="NCBI Taxonomy" id="444605"/>
    <lineage>
        <taxon>Eukaryota</taxon>
        <taxon>Viridiplantae</taxon>
        <taxon>Streptophyta</taxon>
        <taxon>Embryophyta</taxon>
        <taxon>Tracheophyta</taxon>
        <taxon>Spermatophyta</taxon>
        <taxon>Magnoliopsida</taxon>
        <taxon>eudicotyledons</taxon>
        <taxon>Gunneridae</taxon>
        <taxon>Pentapetalae</taxon>
        <taxon>rosids</taxon>
        <taxon>fabids</taxon>
        <taxon>Malpighiales</taxon>
        <taxon>Salicaceae</taxon>
        <taxon>Saliceae</taxon>
        <taxon>Populus</taxon>
    </lineage>
</organism>
<dbReference type="Proteomes" id="UP001164929">
    <property type="component" value="Chromosome 16"/>
</dbReference>
<reference evidence="2 3" key="1">
    <citation type="journal article" date="2023" name="Mol. Ecol. Resour.">
        <title>Chromosome-level genome assembly of a triploid poplar Populus alba 'Berolinensis'.</title>
        <authorList>
            <person name="Chen S."/>
            <person name="Yu Y."/>
            <person name="Wang X."/>
            <person name="Wang S."/>
            <person name="Zhang T."/>
            <person name="Zhou Y."/>
            <person name="He R."/>
            <person name="Meng N."/>
            <person name="Wang Y."/>
            <person name="Liu W."/>
            <person name="Liu Z."/>
            <person name="Liu J."/>
            <person name="Guo Q."/>
            <person name="Huang H."/>
            <person name="Sederoff R.R."/>
            <person name="Wang G."/>
            <person name="Qu G."/>
            <person name="Chen S."/>
        </authorList>
    </citation>
    <scope>NUCLEOTIDE SEQUENCE [LARGE SCALE GENOMIC DNA]</scope>
    <source>
        <strain evidence="2">SC-2020</strain>
    </source>
</reference>
<evidence type="ECO:0000256" key="1">
    <source>
        <dbReference type="SAM" id="MobiDB-lite"/>
    </source>
</evidence>
<feature type="compositionally biased region" description="Basic and acidic residues" evidence="1">
    <location>
        <begin position="18"/>
        <end position="28"/>
    </location>
</feature>
<accession>A0AAD6PW22</accession>
<keyword evidence="3" id="KW-1185">Reference proteome</keyword>
<evidence type="ECO:0000313" key="3">
    <source>
        <dbReference type="Proteomes" id="UP001164929"/>
    </source>
</evidence>
<feature type="region of interest" description="Disordered" evidence="1">
    <location>
        <begin position="1"/>
        <end position="34"/>
    </location>
</feature>
<comment type="caution">
    <text evidence="2">The sequence shown here is derived from an EMBL/GenBank/DDBJ whole genome shotgun (WGS) entry which is preliminary data.</text>
</comment>
<protein>
    <submittedName>
        <fullName evidence="2">Uncharacterized protein</fullName>
    </submittedName>
</protein>
<dbReference type="AlphaFoldDB" id="A0AAD6PW22"/>